<dbReference type="Pfam" id="PF06953">
    <property type="entry name" value="ArsD"/>
    <property type="match status" value="1"/>
</dbReference>
<proteinExistence type="predicted"/>
<gene>
    <name evidence="1" type="primary">arsD</name>
    <name evidence="1" type="ORF">H8Q88_15065</name>
</gene>
<keyword evidence="2" id="KW-1185">Reference proteome</keyword>
<sequence>MKINRLTAKKNSLHIYDPALCCSSGVCGVDADQVLIQFSADLDWLKQQDVTIKRFNLAHDPMAFATQPQIKTLLEQQGVEHLPAFILDEQLVLSGRYPTRDELAQWFDLVMLTSQSNLSKGCQSSGCC</sequence>
<reference evidence="1" key="1">
    <citation type="submission" date="2020-08" db="EMBL/GenBank/DDBJ databases">
        <title>Genome Sequencing and Pan-Genome Analysis of Migratory bird Vibrio Strains, Inner Mongolia.</title>
        <authorList>
            <person name="Zheng L."/>
        </authorList>
    </citation>
    <scope>NUCLEOTIDE SEQUENCE</scope>
    <source>
        <strain evidence="1">M13F</strain>
    </source>
</reference>
<name>A0A9X0UID4_VIBME</name>
<comment type="caution">
    <text evidence="1">The sequence shown here is derived from an EMBL/GenBank/DDBJ whole genome shotgun (WGS) entry which is preliminary data.</text>
</comment>
<dbReference type="GO" id="GO:0046685">
    <property type="term" value="P:response to arsenic-containing substance"/>
    <property type="evidence" value="ECO:0007669"/>
    <property type="project" value="InterPro"/>
</dbReference>
<dbReference type="NCBIfam" id="NF033727">
    <property type="entry name" value="chaperon_ArsD"/>
    <property type="match status" value="1"/>
</dbReference>
<dbReference type="RefSeq" id="WP_187026738.1">
    <property type="nucleotide sequence ID" value="NZ_CAWQOS010000009.1"/>
</dbReference>
<protein>
    <submittedName>
        <fullName evidence="1">Arsenite efflux transporter metallochaperone ArsD</fullName>
    </submittedName>
</protein>
<dbReference type="Proteomes" id="UP000615796">
    <property type="component" value="Unassembled WGS sequence"/>
</dbReference>
<organism evidence="1 2">
    <name type="scientific">Vibrio metschnikovii</name>
    <dbReference type="NCBI Taxonomy" id="28172"/>
    <lineage>
        <taxon>Bacteria</taxon>
        <taxon>Pseudomonadati</taxon>
        <taxon>Pseudomonadota</taxon>
        <taxon>Gammaproteobacteria</taxon>
        <taxon>Vibrionales</taxon>
        <taxon>Vibrionaceae</taxon>
        <taxon>Vibrio</taxon>
    </lineage>
</organism>
<dbReference type="InterPro" id="IPR010712">
    <property type="entry name" value="Arsenical-R_ArsD"/>
</dbReference>
<accession>A0A9X0UID4</accession>
<dbReference type="GO" id="GO:0045892">
    <property type="term" value="P:negative regulation of DNA-templated transcription"/>
    <property type="evidence" value="ECO:0007669"/>
    <property type="project" value="InterPro"/>
</dbReference>
<dbReference type="GO" id="GO:0003677">
    <property type="term" value="F:DNA binding"/>
    <property type="evidence" value="ECO:0007669"/>
    <property type="project" value="InterPro"/>
</dbReference>
<dbReference type="EMBL" id="JACRUP010000011">
    <property type="protein sequence ID" value="MBC5852227.1"/>
    <property type="molecule type" value="Genomic_DNA"/>
</dbReference>
<dbReference type="Gene3D" id="3.40.30.10">
    <property type="entry name" value="Glutaredoxin"/>
    <property type="match status" value="1"/>
</dbReference>
<evidence type="ECO:0000313" key="1">
    <source>
        <dbReference type="EMBL" id="MBC5852227.1"/>
    </source>
</evidence>
<evidence type="ECO:0000313" key="2">
    <source>
        <dbReference type="Proteomes" id="UP000615796"/>
    </source>
</evidence>
<dbReference type="AlphaFoldDB" id="A0A9X0UID4"/>